<protein>
    <submittedName>
        <fullName evidence="3">Alpha/beta hydrolase</fullName>
    </submittedName>
</protein>
<feature type="domain" description="Serine aminopeptidase S33" evidence="2">
    <location>
        <begin position="78"/>
        <end position="186"/>
    </location>
</feature>
<dbReference type="Gene3D" id="3.40.50.1820">
    <property type="entry name" value="alpha/beta hydrolase"/>
    <property type="match status" value="1"/>
</dbReference>
<accession>A0A916R3D1</accession>
<evidence type="ECO:0000313" key="4">
    <source>
        <dbReference type="Proteomes" id="UP000596977"/>
    </source>
</evidence>
<gene>
    <name evidence="3" type="ORF">GCM10011499_00030</name>
</gene>
<dbReference type="Pfam" id="PF12146">
    <property type="entry name" value="Hydrolase_4"/>
    <property type="match status" value="1"/>
</dbReference>
<proteinExistence type="predicted"/>
<keyword evidence="3" id="KW-0378">Hydrolase</keyword>
<feature type="transmembrane region" description="Helical" evidence="1">
    <location>
        <begin position="12"/>
        <end position="30"/>
    </location>
</feature>
<dbReference type="OrthoDB" id="9798884at2"/>
<sequence>MRGFAVKILPRIVLGLALMYGMVIAGAYVIQNELVFPRRFVNAAPFMNMLGPDFERFTLVTADGEELKAYWKPPHEGRPVVVAFHGNGSVPEPMAARFGRAPWANEGYGVLAFAYRGYPGSTGTPSETGLILDGDAAIAKARKLAPESPLILHGHSLGTGVAVAMSERHASRGLILEAPFSSLPDVVSSTMPFLPGFLLQNTFFSVSRIGSSQAEIIAIVHGERDRVVPPQLGRLLYAAAPHGLFLAIADADHLSLRGMRDLELIELLEQGYPQELIAEVVHDGPLDSLPQRMDN</sequence>
<keyword evidence="1" id="KW-1133">Transmembrane helix</keyword>
<dbReference type="InterPro" id="IPR029058">
    <property type="entry name" value="AB_hydrolase_fold"/>
</dbReference>
<keyword evidence="4" id="KW-1185">Reference proteome</keyword>
<dbReference type="RefSeq" id="WP_127072555.1">
    <property type="nucleotide sequence ID" value="NZ_BMKB01000001.1"/>
</dbReference>
<reference evidence="3 4" key="1">
    <citation type="journal article" date="2014" name="Int. J. Syst. Evol. Microbiol.">
        <title>Complete genome sequence of Corynebacterium casei LMG S-19264T (=DSM 44701T), isolated from a smear-ripened cheese.</title>
        <authorList>
            <consortium name="US DOE Joint Genome Institute (JGI-PGF)"/>
            <person name="Walter F."/>
            <person name="Albersmeier A."/>
            <person name="Kalinowski J."/>
            <person name="Ruckert C."/>
        </authorList>
    </citation>
    <scope>NUCLEOTIDE SEQUENCE [LARGE SCALE GENOMIC DNA]</scope>
    <source>
        <strain evidence="3 4">CGMCC 1.15896</strain>
    </source>
</reference>
<organism evidence="3 4">
    <name type="scientific">Pelagibacterium lentulum</name>
    <dbReference type="NCBI Taxonomy" id="2029865"/>
    <lineage>
        <taxon>Bacteria</taxon>
        <taxon>Pseudomonadati</taxon>
        <taxon>Pseudomonadota</taxon>
        <taxon>Alphaproteobacteria</taxon>
        <taxon>Hyphomicrobiales</taxon>
        <taxon>Devosiaceae</taxon>
        <taxon>Pelagibacterium</taxon>
    </lineage>
</organism>
<comment type="caution">
    <text evidence="3">The sequence shown here is derived from an EMBL/GenBank/DDBJ whole genome shotgun (WGS) entry which is preliminary data.</text>
</comment>
<dbReference type="PANTHER" id="PTHR12277:SF81">
    <property type="entry name" value="PROTEIN ABHD13"/>
    <property type="match status" value="1"/>
</dbReference>
<dbReference type="InterPro" id="IPR022742">
    <property type="entry name" value="Hydrolase_4"/>
</dbReference>
<dbReference type="GO" id="GO:0016787">
    <property type="term" value="F:hydrolase activity"/>
    <property type="evidence" value="ECO:0007669"/>
    <property type="project" value="UniProtKB-KW"/>
</dbReference>
<evidence type="ECO:0000313" key="3">
    <source>
        <dbReference type="EMBL" id="GGA34735.1"/>
    </source>
</evidence>
<dbReference type="AlphaFoldDB" id="A0A916R3D1"/>
<keyword evidence="1" id="KW-0472">Membrane</keyword>
<dbReference type="PANTHER" id="PTHR12277">
    <property type="entry name" value="ALPHA/BETA HYDROLASE DOMAIN-CONTAINING PROTEIN"/>
    <property type="match status" value="1"/>
</dbReference>
<dbReference type="Proteomes" id="UP000596977">
    <property type="component" value="Unassembled WGS sequence"/>
</dbReference>
<evidence type="ECO:0000259" key="2">
    <source>
        <dbReference type="Pfam" id="PF12146"/>
    </source>
</evidence>
<dbReference type="EMBL" id="BMKB01000001">
    <property type="protein sequence ID" value="GGA34735.1"/>
    <property type="molecule type" value="Genomic_DNA"/>
</dbReference>
<dbReference type="SUPFAM" id="SSF53474">
    <property type="entry name" value="alpha/beta-Hydrolases"/>
    <property type="match status" value="1"/>
</dbReference>
<keyword evidence="1" id="KW-0812">Transmembrane</keyword>
<name>A0A916R3D1_9HYPH</name>
<evidence type="ECO:0000256" key="1">
    <source>
        <dbReference type="SAM" id="Phobius"/>
    </source>
</evidence>